<comment type="caution">
    <text evidence="1">The sequence shown here is derived from an EMBL/GenBank/DDBJ whole genome shotgun (WGS) entry which is preliminary data.</text>
</comment>
<accession>A0A0C2VI41</accession>
<dbReference type="AlphaFoldDB" id="A0A0C2VI41"/>
<dbReference type="EMBL" id="JXRR01000021">
    <property type="protein sequence ID" value="KIL43683.1"/>
    <property type="molecule type" value="Genomic_DNA"/>
</dbReference>
<dbReference type="Proteomes" id="UP000031972">
    <property type="component" value="Unassembled WGS sequence"/>
</dbReference>
<proteinExistence type="predicted"/>
<gene>
    <name evidence="1" type="ORF">KR50_32030</name>
</gene>
<evidence type="ECO:0000313" key="1">
    <source>
        <dbReference type="EMBL" id="KIL43683.1"/>
    </source>
</evidence>
<keyword evidence="2" id="KW-1185">Reference proteome</keyword>
<evidence type="ECO:0000313" key="2">
    <source>
        <dbReference type="Proteomes" id="UP000031972"/>
    </source>
</evidence>
<organism evidence="1 2">
    <name type="scientific">Jeotgalibacillus campisalis</name>
    <dbReference type="NCBI Taxonomy" id="220754"/>
    <lineage>
        <taxon>Bacteria</taxon>
        <taxon>Bacillati</taxon>
        <taxon>Bacillota</taxon>
        <taxon>Bacilli</taxon>
        <taxon>Bacillales</taxon>
        <taxon>Caryophanaceae</taxon>
        <taxon>Jeotgalibacillus</taxon>
    </lineage>
</organism>
<sequence length="37" mass="4521">MFFFILSAPARGYNKYEKIIEDKKEVIFSYKKRTFVL</sequence>
<name>A0A0C2VI41_9BACL</name>
<protein>
    <submittedName>
        <fullName evidence="1">Uncharacterized protein</fullName>
    </submittedName>
</protein>
<reference evidence="1 2" key="1">
    <citation type="submission" date="2015-01" db="EMBL/GenBank/DDBJ databases">
        <title>Jeotgalibacillus campisalis genome sequencing.</title>
        <authorList>
            <person name="Goh K.M."/>
            <person name="Chan K.-G."/>
            <person name="Yaakop A.S."/>
            <person name="Ee R."/>
            <person name="Gan H.M."/>
            <person name="Chan C.S."/>
        </authorList>
    </citation>
    <scope>NUCLEOTIDE SEQUENCE [LARGE SCALE GENOMIC DNA]</scope>
    <source>
        <strain evidence="1 2">SF-57</strain>
    </source>
</reference>
<dbReference type="PATRIC" id="fig|220754.4.peg.3217"/>